<proteinExistence type="predicted"/>
<sequence length="118" mass="12626">MASRRRKAPRKAKKGLGPGSVPEMVGASGPSPGRAGTPFASPFSAKSSSSVLKRRKPRYSAKLDADAGKFLSPEQQYLLRKRRDVEQREAKQRRSAVGLFLVAVAVAAGGAAWAFGWV</sequence>
<evidence type="ECO:0000313" key="3">
    <source>
        <dbReference type="EMBL" id="MBP2295477.1"/>
    </source>
</evidence>
<accession>A0ABS4SU34</accession>
<organism evidence="3 4">
    <name type="scientific">Azospirillum rugosum</name>
    <dbReference type="NCBI Taxonomy" id="416170"/>
    <lineage>
        <taxon>Bacteria</taxon>
        <taxon>Pseudomonadati</taxon>
        <taxon>Pseudomonadota</taxon>
        <taxon>Alphaproteobacteria</taxon>
        <taxon>Rhodospirillales</taxon>
        <taxon>Azospirillaceae</taxon>
        <taxon>Azospirillum</taxon>
    </lineage>
</organism>
<comment type="caution">
    <text evidence="3">The sequence shown here is derived from an EMBL/GenBank/DDBJ whole genome shotgun (WGS) entry which is preliminary data.</text>
</comment>
<reference evidence="3 4" key="1">
    <citation type="submission" date="2021-03" db="EMBL/GenBank/DDBJ databases">
        <title>Genomic Encyclopedia of Type Strains, Phase III (KMG-III): the genomes of soil and plant-associated and newly described type strains.</title>
        <authorList>
            <person name="Whitman W."/>
        </authorList>
    </citation>
    <scope>NUCLEOTIDE SEQUENCE [LARGE SCALE GENOMIC DNA]</scope>
    <source>
        <strain evidence="3 4">IMMIB AFH-6</strain>
    </source>
</reference>
<evidence type="ECO:0000313" key="4">
    <source>
        <dbReference type="Proteomes" id="UP000781958"/>
    </source>
</evidence>
<evidence type="ECO:0000256" key="2">
    <source>
        <dbReference type="SAM" id="Phobius"/>
    </source>
</evidence>
<keyword evidence="2" id="KW-0472">Membrane</keyword>
<feature type="transmembrane region" description="Helical" evidence="2">
    <location>
        <begin position="96"/>
        <end position="115"/>
    </location>
</feature>
<evidence type="ECO:0000256" key="1">
    <source>
        <dbReference type="SAM" id="MobiDB-lite"/>
    </source>
</evidence>
<keyword evidence="2" id="KW-1133">Transmembrane helix</keyword>
<name>A0ABS4SU34_9PROT</name>
<feature type="region of interest" description="Disordered" evidence="1">
    <location>
        <begin position="1"/>
        <end position="56"/>
    </location>
</feature>
<feature type="compositionally biased region" description="Low complexity" evidence="1">
    <location>
        <begin position="38"/>
        <end position="50"/>
    </location>
</feature>
<dbReference type="RefSeq" id="WP_209769997.1">
    <property type="nucleotide sequence ID" value="NZ_JAGINP010000022.1"/>
</dbReference>
<feature type="compositionally biased region" description="Basic residues" evidence="1">
    <location>
        <begin position="1"/>
        <end position="14"/>
    </location>
</feature>
<keyword evidence="4" id="KW-1185">Reference proteome</keyword>
<keyword evidence="2" id="KW-0812">Transmembrane</keyword>
<dbReference type="EMBL" id="JAGINP010000022">
    <property type="protein sequence ID" value="MBP2295477.1"/>
    <property type="molecule type" value="Genomic_DNA"/>
</dbReference>
<gene>
    <name evidence="3" type="ORF">J2851_005287</name>
</gene>
<protein>
    <submittedName>
        <fullName evidence="3">Uncharacterized protein</fullName>
    </submittedName>
</protein>
<dbReference type="Proteomes" id="UP000781958">
    <property type="component" value="Unassembled WGS sequence"/>
</dbReference>